<evidence type="ECO:0000313" key="2">
    <source>
        <dbReference type="EMBL" id="AAL45722.1"/>
    </source>
</evidence>
<keyword evidence="1" id="KW-0472">Membrane</keyword>
<proteinExistence type="predicted"/>
<dbReference type="KEGG" id="atu:Atu5029"/>
<geneLocation type="plasmid" evidence="2 3">
    <name>At</name>
</geneLocation>
<gene>
    <name evidence="2" type="ordered locus">Atu5029</name>
</gene>
<protein>
    <submittedName>
        <fullName evidence="2">Uncharacterized protein</fullName>
    </submittedName>
</protein>
<dbReference type="RefSeq" id="WP_010974293.1">
    <property type="nucleotide sequence ID" value="NC_003064.2"/>
</dbReference>
<dbReference type="eggNOG" id="ENOG5033AY8">
    <property type="taxonomic scope" value="Bacteria"/>
</dbReference>
<name>Q8UKS0_AGRFC</name>
<dbReference type="GeneID" id="1136802"/>
<evidence type="ECO:0000313" key="3">
    <source>
        <dbReference type="Proteomes" id="UP000000813"/>
    </source>
</evidence>
<reference evidence="2 3" key="1">
    <citation type="journal article" date="2001" name="Science">
        <title>The genome of the natural genetic engineer Agrobacterium tumefaciens C58.</title>
        <authorList>
            <person name="Wood D.W."/>
            <person name="Setubal J.C."/>
            <person name="Kaul R."/>
            <person name="Monks D.E."/>
            <person name="Kitajima J.P."/>
            <person name="Okura V.K."/>
            <person name="Zhou Y."/>
            <person name="Chen L."/>
            <person name="Wood G.E."/>
            <person name="Almeida N.F.Jr."/>
            <person name="Woo L."/>
            <person name="Chen Y."/>
            <person name="Paulsen I.T."/>
            <person name="Eisen J.A."/>
            <person name="Karp P.D."/>
            <person name="Bovee D.Sr."/>
            <person name="Chapman P."/>
            <person name="Clendenning J."/>
            <person name="Deatherage G."/>
            <person name="Gillet W."/>
            <person name="Grant C."/>
            <person name="Kutyavin T."/>
            <person name="Levy R."/>
            <person name="Li M.J."/>
            <person name="McClelland E."/>
            <person name="Palmieri A."/>
            <person name="Raymond C."/>
            <person name="Rouse G."/>
            <person name="Saenphimmachak C."/>
            <person name="Wu Z."/>
            <person name="Romero P."/>
            <person name="Gordon D."/>
            <person name="Zhang S."/>
            <person name="Yoo H."/>
            <person name="Tao Y."/>
            <person name="Biddle P."/>
            <person name="Jung M."/>
            <person name="Krespan W."/>
            <person name="Perry M."/>
            <person name="Gordon-Kamm B."/>
            <person name="Liao L."/>
            <person name="Kim S."/>
            <person name="Hendrick C."/>
            <person name="Zhao Z.Y."/>
            <person name="Dolan M."/>
            <person name="Chumley F."/>
            <person name="Tingey S.V."/>
            <person name="Tomb J.F."/>
            <person name="Gordon M.P."/>
            <person name="Olson M.V."/>
            <person name="Nester E.W."/>
        </authorList>
    </citation>
    <scope>NUCLEOTIDE SEQUENCE [LARGE SCALE GENOMIC DNA]</scope>
    <source>
        <strain evidence="3">C58 / ATCC 33970</strain>
    </source>
</reference>
<dbReference type="BioCyc" id="AGRO:ATU5029-MONOMER"/>
<feature type="transmembrane region" description="Helical" evidence="1">
    <location>
        <begin position="12"/>
        <end position="31"/>
    </location>
</feature>
<feature type="transmembrane region" description="Helical" evidence="1">
    <location>
        <begin position="190"/>
        <end position="211"/>
    </location>
</feature>
<keyword evidence="1" id="KW-1133">Transmembrane helix</keyword>
<dbReference type="EMBL" id="AE007872">
    <property type="protein sequence ID" value="AAL45722.1"/>
    <property type="molecule type" value="Genomic_DNA"/>
</dbReference>
<evidence type="ECO:0000256" key="1">
    <source>
        <dbReference type="SAM" id="Phobius"/>
    </source>
</evidence>
<dbReference type="EnsemblBacteria" id="AAL45722">
    <property type="protein sequence ID" value="AAL45722"/>
    <property type="gene ID" value="Atu5029"/>
</dbReference>
<dbReference type="HOGENOM" id="CLU_1084321_0_0_5"/>
<dbReference type="PIR" id="AD3163">
    <property type="entry name" value="AD3163"/>
</dbReference>
<dbReference type="Proteomes" id="UP000000813">
    <property type="component" value="Plasmid At"/>
</dbReference>
<feature type="transmembrane region" description="Helical" evidence="1">
    <location>
        <begin position="217"/>
        <end position="238"/>
    </location>
</feature>
<sequence length="256" mass="28703">MASALAEYFTLNYIGFTVGVLSALFSIYAYVRTRERFGMTYQAFDETIVGGESPTLFDDRIEIRFDDMVIDRVNKTTFWIWNSGNKTINVSDIALHDPLVIALPHGSTILQMSTRSKTLANAVRVNLFASDRVFPTFDFLDPNQGFVCEILHTAEKNSLSLQGTIKGGGKILNYKDRDSWLSILSTLPKVFVNFAGMGFTVLVANLITSPIPSNYELLKPLLFVTMFIVLAGSFFAAVDRLLERRKKQVPPYSLND</sequence>
<organism evidence="2 3">
    <name type="scientific">Agrobacterium fabrum (strain C58 / ATCC 33970)</name>
    <name type="common">Agrobacterium tumefaciens (strain C58)</name>
    <dbReference type="NCBI Taxonomy" id="176299"/>
    <lineage>
        <taxon>Bacteria</taxon>
        <taxon>Pseudomonadati</taxon>
        <taxon>Pseudomonadota</taxon>
        <taxon>Alphaproteobacteria</taxon>
        <taxon>Hyphomicrobiales</taxon>
        <taxon>Rhizobiaceae</taxon>
        <taxon>Rhizobium/Agrobacterium group</taxon>
        <taxon>Agrobacterium</taxon>
        <taxon>Agrobacterium tumefaciens complex</taxon>
    </lineage>
</organism>
<dbReference type="AlphaFoldDB" id="Q8UKS0"/>
<keyword evidence="3" id="KW-1185">Reference proteome</keyword>
<keyword evidence="1" id="KW-0812">Transmembrane</keyword>
<reference evidence="2 3" key="2">
    <citation type="journal article" date="2001" name="Science">
        <title>Genome sequence of the plant pathogen and biotechnology agent Agrobacterium tumefaciens C58.</title>
        <authorList>
            <person name="Goodner B."/>
            <person name="Hinkle G."/>
            <person name="Gattung S."/>
            <person name="Miller N."/>
            <person name="Blanchard M."/>
            <person name="Qurollo B."/>
            <person name="Goldman B.S."/>
            <person name="Cao Y."/>
            <person name="Askenazi M."/>
            <person name="Halling C."/>
            <person name="Mullin L."/>
            <person name="Houmiel K."/>
            <person name="Gordon J."/>
            <person name="Vaudin M."/>
            <person name="Iartchouk O."/>
            <person name="Epp A."/>
            <person name="Liu F."/>
            <person name="Wollam C."/>
            <person name="Allinger M."/>
            <person name="Doughty D."/>
            <person name="Scott C."/>
            <person name="Lappas C."/>
            <person name="Markelz B."/>
            <person name="Flanagan C."/>
            <person name="Crowell C."/>
            <person name="Gurson J."/>
            <person name="Lomo C."/>
            <person name="Sear C."/>
            <person name="Strub G."/>
            <person name="Cielo C."/>
            <person name="Slater S."/>
        </authorList>
    </citation>
    <scope>NUCLEOTIDE SEQUENCE [LARGE SCALE GENOMIC DNA]</scope>
    <source>
        <strain evidence="3">C58 / ATCC 33970</strain>
    </source>
</reference>
<dbReference type="OrthoDB" id="8455947at2"/>
<accession>Q8UKS0</accession>
<keyword evidence="2" id="KW-0614">Plasmid</keyword>